<dbReference type="SMART" id="SM00388">
    <property type="entry name" value="HisKA"/>
    <property type="match status" value="1"/>
</dbReference>
<dbReference type="PANTHER" id="PTHR43047:SF64">
    <property type="entry name" value="HISTIDINE KINASE CONTAINING CHEY-HOMOLOGOUS RECEIVER DOMAIN AND PAS DOMAIN-RELATED"/>
    <property type="match status" value="1"/>
</dbReference>
<dbReference type="PANTHER" id="PTHR43047">
    <property type="entry name" value="TWO-COMPONENT HISTIDINE PROTEIN KINASE"/>
    <property type="match status" value="1"/>
</dbReference>
<evidence type="ECO:0000313" key="7">
    <source>
        <dbReference type="EMBL" id="GAA3722296.1"/>
    </source>
</evidence>
<evidence type="ECO:0000259" key="6">
    <source>
        <dbReference type="PROSITE" id="PS50109"/>
    </source>
</evidence>
<evidence type="ECO:0000256" key="5">
    <source>
        <dbReference type="SAM" id="MobiDB-lite"/>
    </source>
</evidence>
<feature type="domain" description="Histidine kinase" evidence="6">
    <location>
        <begin position="335"/>
        <end position="540"/>
    </location>
</feature>
<keyword evidence="4" id="KW-0418">Kinase</keyword>
<comment type="catalytic activity">
    <reaction evidence="1">
        <text>ATP + protein L-histidine = ADP + protein N-phospho-L-histidine.</text>
        <dbReference type="EC" id="2.7.13.3"/>
    </reaction>
</comment>
<evidence type="ECO:0000256" key="2">
    <source>
        <dbReference type="ARBA" id="ARBA00012438"/>
    </source>
</evidence>
<dbReference type="InterPro" id="IPR005467">
    <property type="entry name" value="His_kinase_dom"/>
</dbReference>
<dbReference type="SUPFAM" id="SSF47384">
    <property type="entry name" value="Homodimeric domain of signal transducing histidine kinase"/>
    <property type="match status" value="1"/>
</dbReference>
<evidence type="ECO:0000256" key="1">
    <source>
        <dbReference type="ARBA" id="ARBA00000085"/>
    </source>
</evidence>
<dbReference type="EC" id="2.7.13.3" evidence="2"/>
<organism evidence="7 8">
    <name type="scientific">Sphingomonas cynarae</name>
    <dbReference type="NCBI Taxonomy" id="930197"/>
    <lineage>
        <taxon>Bacteria</taxon>
        <taxon>Pseudomonadati</taxon>
        <taxon>Pseudomonadota</taxon>
        <taxon>Alphaproteobacteria</taxon>
        <taxon>Sphingomonadales</taxon>
        <taxon>Sphingomonadaceae</taxon>
        <taxon>Sphingomonas</taxon>
    </lineage>
</organism>
<gene>
    <name evidence="7" type="ORF">GCM10022268_33120</name>
</gene>
<evidence type="ECO:0000256" key="3">
    <source>
        <dbReference type="ARBA" id="ARBA00022679"/>
    </source>
</evidence>
<feature type="compositionally biased region" description="Pro residues" evidence="5">
    <location>
        <begin position="167"/>
        <end position="178"/>
    </location>
</feature>
<proteinExistence type="predicted"/>
<dbReference type="CDD" id="cd00082">
    <property type="entry name" value="HisKA"/>
    <property type="match status" value="1"/>
</dbReference>
<dbReference type="InterPro" id="IPR003661">
    <property type="entry name" value="HisK_dim/P_dom"/>
</dbReference>
<evidence type="ECO:0000313" key="8">
    <source>
        <dbReference type="Proteomes" id="UP001500523"/>
    </source>
</evidence>
<comment type="caution">
    <text evidence="7">The sequence shown here is derived from an EMBL/GenBank/DDBJ whole genome shotgun (WGS) entry which is preliminary data.</text>
</comment>
<sequence>MGAIRVRFDDRLDTVLAAGQTPGLGAQATWRQLVDLMGRERFANEAALIGRLRDLRGQVPVAVRTSSGRGLAGAWPSATLVGLFGEDEPVVAEPVLGGVRLAAASWLGLLPRLGPTSRGMLRRRKDLPAVVRRGLDSLGSVDRAIAAPITATDPPMAIDADDAAIRPPEPAAAPPPVGEPRSGGPASITFPIADLIARIDAYRHGWSERFRDPPPATTGGFRFVTDPAGTIRWVDGVGRAALVGASLEMPGPQGLVRIDAGAAAALRRRARFADIRLEVEGLSDAAGSWRISAVPRFDPATGRFVGYAGTGQRPATREEAPATGTRAAMSDGLRQLVHELRTPANAVMGFAELIETELLGPVPDPYRKRAHVIRVQAASLLAAIDDLDVAARIEGGALDLRPAEVPLGALIGRAVADLTPLARARSVELAASGDAVAVVDDRAADRLVNRLLAALVAAAEAGERIDVAVHTAGRHVVVTGTRPRAITGVPGEPLFTLDGMADALADDGGEGAPLLGISFTLRLVRNLAAELGGELTIDQDRLTLRLPAATRPVAMEAMADG</sequence>
<feature type="region of interest" description="Disordered" evidence="5">
    <location>
        <begin position="161"/>
        <end position="183"/>
    </location>
</feature>
<name>A0ABP7EPJ1_9SPHN</name>
<evidence type="ECO:0000256" key="4">
    <source>
        <dbReference type="ARBA" id="ARBA00022777"/>
    </source>
</evidence>
<dbReference type="Proteomes" id="UP001500523">
    <property type="component" value="Unassembled WGS sequence"/>
</dbReference>
<protein>
    <recommendedName>
        <fullName evidence="2">histidine kinase</fullName>
        <ecNumber evidence="2">2.7.13.3</ecNumber>
    </recommendedName>
</protein>
<reference evidence="8" key="1">
    <citation type="journal article" date="2019" name="Int. J. Syst. Evol. Microbiol.">
        <title>The Global Catalogue of Microorganisms (GCM) 10K type strain sequencing project: providing services to taxonomists for standard genome sequencing and annotation.</title>
        <authorList>
            <consortium name="The Broad Institute Genomics Platform"/>
            <consortium name="The Broad Institute Genome Sequencing Center for Infectious Disease"/>
            <person name="Wu L."/>
            <person name="Ma J."/>
        </authorList>
    </citation>
    <scope>NUCLEOTIDE SEQUENCE [LARGE SCALE GENOMIC DNA]</scope>
    <source>
        <strain evidence="8">JCM 17498</strain>
    </source>
</reference>
<keyword evidence="8" id="KW-1185">Reference proteome</keyword>
<dbReference type="InterPro" id="IPR036097">
    <property type="entry name" value="HisK_dim/P_sf"/>
</dbReference>
<dbReference type="Pfam" id="PF00512">
    <property type="entry name" value="HisKA"/>
    <property type="match status" value="1"/>
</dbReference>
<dbReference type="Gene3D" id="1.10.287.130">
    <property type="match status" value="1"/>
</dbReference>
<keyword evidence="3" id="KW-0808">Transferase</keyword>
<dbReference type="EMBL" id="BAABBF010000010">
    <property type="protein sequence ID" value="GAA3722296.1"/>
    <property type="molecule type" value="Genomic_DNA"/>
</dbReference>
<dbReference type="PROSITE" id="PS50109">
    <property type="entry name" value="HIS_KIN"/>
    <property type="match status" value="1"/>
</dbReference>
<accession>A0ABP7EPJ1</accession>